<reference evidence="2 3" key="1">
    <citation type="submission" date="2020-07" db="EMBL/GenBank/DDBJ databases">
        <title>Sequencing the genomes of 1000 actinobacteria strains.</title>
        <authorList>
            <person name="Klenk H.-P."/>
        </authorList>
    </citation>
    <scope>NUCLEOTIDE SEQUENCE [LARGE SCALE GENOMIC DNA]</scope>
    <source>
        <strain evidence="2 3">DSM 18965</strain>
    </source>
</reference>
<keyword evidence="1" id="KW-0862">Zinc</keyword>
<dbReference type="RefSeq" id="WP_179616715.1">
    <property type="nucleotide sequence ID" value="NZ_CP059163.1"/>
</dbReference>
<evidence type="ECO:0000313" key="3">
    <source>
        <dbReference type="Proteomes" id="UP000516957"/>
    </source>
</evidence>
<organism evidence="2 3">
    <name type="scientific">Nocardioides marinisabuli</name>
    <dbReference type="NCBI Taxonomy" id="419476"/>
    <lineage>
        <taxon>Bacteria</taxon>
        <taxon>Bacillati</taxon>
        <taxon>Actinomycetota</taxon>
        <taxon>Actinomycetes</taxon>
        <taxon>Propionibacteriales</taxon>
        <taxon>Nocardioidaceae</taxon>
        <taxon>Nocardioides</taxon>
    </lineage>
</organism>
<evidence type="ECO:0000256" key="1">
    <source>
        <dbReference type="ARBA" id="ARBA00022833"/>
    </source>
</evidence>
<dbReference type="AlphaFoldDB" id="A0A7Y9F4D6"/>
<comment type="caution">
    <text evidence="2">The sequence shown here is derived from an EMBL/GenBank/DDBJ whole genome shotgun (WGS) entry which is preliminary data.</text>
</comment>
<protein>
    <submittedName>
        <fullName evidence="2">LmbE family N-acetylglucosaminyl deacetylase</fullName>
    </submittedName>
</protein>
<evidence type="ECO:0000313" key="2">
    <source>
        <dbReference type="EMBL" id="NYD59238.1"/>
    </source>
</evidence>
<accession>A0A7Y9F4D6</accession>
<dbReference type="GO" id="GO:0016137">
    <property type="term" value="P:glycoside metabolic process"/>
    <property type="evidence" value="ECO:0007669"/>
    <property type="project" value="UniProtKB-ARBA"/>
</dbReference>
<dbReference type="InterPro" id="IPR024078">
    <property type="entry name" value="LmbE-like_dom_sf"/>
</dbReference>
<sequence>MSGPISDLHPGLVREAVAPERLVVVWTTGPVAELLEALGDAGHLPVLLEPAETLDLVDVSGAPSMLMVDPALLDDPTLRLVEEVRRVCPQTRVVVLAGSGADGAGLLRAMRAGLTEVVDPAEPGTALELLGPRPQGAEERVLAVGAHPDDIEIGCGATLLRHRRLGHAITVLTLSRGAVGGRTEQRRREAAGAAMALSAELLMGDLPDTRIGDSHDTISLVEAAIAHARPTTVYVHSKHDHHQDHRAVHEATVIAARRVPQLYCYQSPSSRNEFAPTKFVPVRETIEEKVELLAHYRSQAERHYLAPDLVVATARYWARQLPHARYAEPFEVLRASEHEPFPTST</sequence>
<dbReference type="GO" id="GO:0016811">
    <property type="term" value="F:hydrolase activity, acting on carbon-nitrogen (but not peptide) bonds, in linear amides"/>
    <property type="evidence" value="ECO:0007669"/>
    <property type="project" value="TreeGrafter"/>
</dbReference>
<name>A0A7Y9F4D6_9ACTN</name>
<dbReference type="InterPro" id="IPR003737">
    <property type="entry name" value="GlcNAc_PI_deacetylase-related"/>
</dbReference>
<dbReference type="EMBL" id="JACCBE010000001">
    <property type="protein sequence ID" value="NYD59238.1"/>
    <property type="molecule type" value="Genomic_DNA"/>
</dbReference>
<keyword evidence="3" id="KW-1185">Reference proteome</keyword>
<gene>
    <name evidence="2" type="ORF">BKA08_003476</name>
</gene>
<dbReference type="PANTHER" id="PTHR12993">
    <property type="entry name" value="N-ACETYLGLUCOSAMINYL-PHOSPHATIDYLINOSITOL DE-N-ACETYLASE-RELATED"/>
    <property type="match status" value="1"/>
</dbReference>
<dbReference type="Gene3D" id="3.40.50.10320">
    <property type="entry name" value="LmbE-like"/>
    <property type="match status" value="1"/>
</dbReference>
<proteinExistence type="predicted"/>
<dbReference type="SUPFAM" id="SSF102588">
    <property type="entry name" value="LmbE-like"/>
    <property type="match status" value="1"/>
</dbReference>
<dbReference type="PANTHER" id="PTHR12993:SF11">
    <property type="entry name" value="N-ACETYLGLUCOSAMINYL-PHOSPHATIDYLINOSITOL DE-N-ACETYLASE"/>
    <property type="match status" value="1"/>
</dbReference>
<dbReference type="Pfam" id="PF02585">
    <property type="entry name" value="PIG-L"/>
    <property type="match status" value="1"/>
</dbReference>
<dbReference type="Gene3D" id="3.40.50.2300">
    <property type="match status" value="1"/>
</dbReference>
<dbReference type="Proteomes" id="UP000516957">
    <property type="component" value="Unassembled WGS sequence"/>
</dbReference>